<keyword evidence="1" id="KW-0812">Transmembrane</keyword>
<accession>A0A1V0SKI8</accession>
<name>A0A1V0SKI8_9VIRU</name>
<sequence>MDNQILGVNRNVVYTLIVLLALIILGIVTFHYYAYLTAGSGSALSAGAGMGFAFMPKRDEKQN</sequence>
<gene>
    <name evidence="2" type="ORF">Klosneuvirus_4_38</name>
</gene>
<feature type="transmembrane region" description="Helical" evidence="1">
    <location>
        <begin position="12"/>
        <end position="32"/>
    </location>
</feature>
<dbReference type="EMBL" id="KY684111">
    <property type="protein sequence ID" value="ARF12223.1"/>
    <property type="molecule type" value="Genomic_DNA"/>
</dbReference>
<keyword evidence="1" id="KW-1133">Transmembrane helix</keyword>
<evidence type="ECO:0000256" key="1">
    <source>
        <dbReference type="SAM" id="Phobius"/>
    </source>
</evidence>
<reference evidence="2" key="1">
    <citation type="journal article" date="2017" name="Science">
        <title>Giant viruses with an expanded complement of translation system components.</title>
        <authorList>
            <person name="Schulz F."/>
            <person name="Yutin N."/>
            <person name="Ivanova N.N."/>
            <person name="Ortega D.R."/>
            <person name="Lee T.K."/>
            <person name="Vierheilig J."/>
            <person name="Daims H."/>
            <person name="Horn M."/>
            <person name="Wagner M."/>
            <person name="Jensen G.J."/>
            <person name="Kyrpides N.C."/>
            <person name="Koonin E.V."/>
            <person name="Woyke T."/>
        </authorList>
    </citation>
    <scope>NUCLEOTIDE SEQUENCE</scope>
    <source>
        <strain evidence="2">KNV1</strain>
    </source>
</reference>
<evidence type="ECO:0000313" key="2">
    <source>
        <dbReference type="EMBL" id="ARF12223.1"/>
    </source>
</evidence>
<keyword evidence="1" id="KW-0472">Membrane</keyword>
<protein>
    <submittedName>
        <fullName evidence="2">Uncharacterized protein</fullName>
    </submittedName>
</protein>
<proteinExistence type="predicted"/>
<organism evidence="2">
    <name type="scientific">Klosneuvirus KNV1</name>
    <dbReference type="NCBI Taxonomy" id="1977640"/>
    <lineage>
        <taxon>Viruses</taxon>
        <taxon>Varidnaviria</taxon>
        <taxon>Bamfordvirae</taxon>
        <taxon>Nucleocytoviricota</taxon>
        <taxon>Megaviricetes</taxon>
        <taxon>Imitervirales</taxon>
        <taxon>Mimiviridae</taxon>
        <taxon>Klosneuvirinae</taxon>
        <taxon>Klosneuvirus</taxon>
    </lineage>
</organism>